<sequence length="93" mass="11063">MISVENLNYDIEYLKILYSNVYFKDSTTDQTFYFDNRVPQGSCLIQYLQKDLLIVIQNYEVFNLLLTLPQLFSIRKILENGIFCFNHIQVVIL</sequence>
<accession>A0CUV0</accession>
<gene>
    <name evidence="1" type="ORF">GSPATT00039022001</name>
</gene>
<keyword evidence="2" id="KW-1185">Reference proteome</keyword>
<dbReference type="AlphaFoldDB" id="A0CUV0"/>
<dbReference type="RefSeq" id="XP_001441964.1">
    <property type="nucleotide sequence ID" value="XM_001441927.1"/>
</dbReference>
<evidence type="ECO:0008006" key="3">
    <source>
        <dbReference type="Google" id="ProtNLM"/>
    </source>
</evidence>
<dbReference type="EMBL" id="CT868191">
    <property type="protein sequence ID" value="CAK74567.1"/>
    <property type="molecule type" value="Genomic_DNA"/>
</dbReference>
<dbReference type="InParanoid" id="A0CUV0"/>
<dbReference type="GeneID" id="5027749"/>
<organism evidence="1 2">
    <name type="scientific">Paramecium tetraurelia</name>
    <dbReference type="NCBI Taxonomy" id="5888"/>
    <lineage>
        <taxon>Eukaryota</taxon>
        <taxon>Sar</taxon>
        <taxon>Alveolata</taxon>
        <taxon>Ciliophora</taxon>
        <taxon>Intramacronucleata</taxon>
        <taxon>Oligohymenophorea</taxon>
        <taxon>Peniculida</taxon>
        <taxon>Parameciidae</taxon>
        <taxon>Paramecium</taxon>
    </lineage>
</organism>
<reference evidence="1 2" key="1">
    <citation type="journal article" date="2006" name="Nature">
        <title>Global trends of whole-genome duplications revealed by the ciliate Paramecium tetraurelia.</title>
        <authorList>
            <consortium name="Genoscope"/>
            <person name="Aury J.-M."/>
            <person name="Jaillon O."/>
            <person name="Duret L."/>
            <person name="Noel B."/>
            <person name="Jubin C."/>
            <person name="Porcel B.M."/>
            <person name="Segurens B."/>
            <person name="Daubin V."/>
            <person name="Anthouard V."/>
            <person name="Aiach N."/>
            <person name="Arnaiz O."/>
            <person name="Billaut A."/>
            <person name="Beisson J."/>
            <person name="Blanc I."/>
            <person name="Bouhouche K."/>
            <person name="Camara F."/>
            <person name="Duharcourt S."/>
            <person name="Guigo R."/>
            <person name="Gogendeau D."/>
            <person name="Katinka M."/>
            <person name="Keller A.-M."/>
            <person name="Kissmehl R."/>
            <person name="Klotz C."/>
            <person name="Koll F."/>
            <person name="Le Moue A."/>
            <person name="Lepere C."/>
            <person name="Malinsky S."/>
            <person name="Nowacki M."/>
            <person name="Nowak J.K."/>
            <person name="Plattner H."/>
            <person name="Poulain J."/>
            <person name="Ruiz F."/>
            <person name="Serrano V."/>
            <person name="Zagulski M."/>
            <person name="Dessen P."/>
            <person name="Betermier M."/>
            <person name="Weissenbach J."/>
            <person name="Scarpelli C."/>
            <person name="Schachter V."/>
            <person name="Sperling L."/>
            <person name="Meyer E."/>
            <person name="Cohen J."/>
            <person name="Wincker P."/>
        </authorList>
    </citation>
    <scope>NUCLEOTIDE SEQUENCE [LARGE SCALE GENOMIC DNA]</scope>
    <source>
        <strain evidence="1 2">Stock d4-2</strain>
    </source>
</reference>
<proteinExistence type="predicted"/>
<name>A0CUV0_PARTE</name>
<protein>
    <recommendedName>
        <fullName evidence="3">CYTH domain-containing protein</fullName>
    </recommendedName>
</protein>
<evidence type="ECO:0000313" key="1">
    <source>
        <dbReference type="EMBL" id="CAK74567.1"/>
    </source>
</evidence>
<dbReference type="Proteomes" id="UP000000600">
    <property type="component" value="Unassembled WGS sequence"/>
</dbReference>
<dbReference type="HOGENOM" id="CLU_2404270_0_0_1"/>
<evidence type="ECO:0000313" key="2">
    <source>
        <dbReference type="Proteomes" id="UP000000600"/>
    </source>
</evidence>
<dbReference type="KEGG" id="ptm:GSPATT00039022001"/>